<protein>
    <submittedName>
        <fullName evidence="1">Thermonuclease family protein</fullName>
    </submittedName>
</protein>
<name>A0A432V6I6_9HYPH</name>
<accession>A0A432V6I6</accession>
<dbReference type="SUPFAM" id="SSF50199">
    <property type="entry name" value="Staphylococcal nuclease"/>
    <property type="match status" value="1"/>
</dbReference>
<dbReference type="Gene3D" id="2.40.50.90">
    <property type="match status" value="1"/>
</dbReference>
<gene>
    <name evidence="1" type="ORF">EET67_10995</name>
</gene>
<dbReference type="AlphaFoldDB" id="A0A432V6I6"/>
<dbReference type="InterPro" id="IPR035437">
    <property type="entry name" value="SNase_OB-fold_sf"/>
</dbReference>
<evidence type="ECO:0000313" key="2">
    <source>
        <dbReference type="Proteomes" id="UP000281647"/>
    </source>
</evidence>
<reference evidence="1 2" key="1">
    <citation type="submission" date="2018-11" db="EMBL/GenBank/DDBJ databases">
        <title>Pseudaminobacter arsenicus sp. nov., an arsenic-resistant bacterium isolated from arsenic-rich aquifers.</title>
        <authorList>
            <person name="Mu Y."/>
        </authorList>
    </citation>
    <scope>NUCLEOTIDE SEQUENCE [LARGE SCALE GENOMIC DNA]</scope>
    <source>
        <strain evidence="1 2">CB3</strain>
    </source>
</reference>
<keyword evidence="2" id="KW-1185">Reference proteome</keyword>
<dbReference type="OrthoDB" id="309040at2"/>
<dbReference type="EMBL" id="RKST01000010">
    <property type="protein sequence ID" value="RUM97784.1"/>
    <property type="molecule type" value="Genomic_DNA"/>
</dbReference>
<organism evidence="1 2">
    <name type="scientific">Borborobacter arsenicus</name>
    <dbReference type="NCBI Taxonomy" id="1851146"/>
    <lineage>
        <taxon>Bacteria</taxon>
        <taxon>Pseudomonadati</taxon>
        <taxon>Pseudomonadota</taxon>
        <taxon>Alphaproteobacteria</taxon>
        <taxon>Hyphomicrobiales</taxon>
        <taxon>Phyllobacteriaceae</taxon>
        <taxon>Borborobacter</taxon>
    </lineage>
</organism>
<proteinExistence type="predicted"/>
<dbReference type="Proteomes" id="UP000281647">
    <property type="component" value="Unassembled WGS sequence"/>
</dbReference>
<comment type="caution">
    <text evidence="1">The sequence shown here is derived from an EMBL/GenBank/DDBJ whole genome shotgun (WGS) entry which is preliminary data.</text>
</comment>
<evidence type="ECO:0000313" key="1">
    <source>
        <dbReference type="EMBL" id="RUM97784.1"/>
    </source>
</evidence>
<sequence>MLNGVCIATGLATLLAAALVIAPSAEARSRKPFKGPVMASVVQVIDGDTFLADAHIWPGQSIRINIRIRGIDAPEMKSRCRGERAAALRAQAALSGMIGEATVSISNIGGAKYYGRVLADVETEAGEAVGTTLLDRQFVRPYSGGKRQGWCG</sequence>